<dbReference type="EMBL" id="SOZJ01000005">
    <property type="protein sequence ID" value="TGJ66045.1"/>
    <property type="molecule type" value="Genomic_DNA"/>
</dbReference>
<organism evidence="1 2">
    <name type="scientific">Orbilia oligospora</name>
    <name type="common">Nematode-trapping fungus</name>
    <name type="synonym">Arthrobotrys oligospora</name>
    <dbReference type="NCBI Taxonomy" id="2813651"/>
    <lineage>
        <taxon>Eukaryota</taxon>
        <taxon>Fungi</taxon>
        <taxon>Dikarya</taxon>
        <taxon>Ascomycota</taxon>
        <taxon>Pezizomycotina</taxon>
        <taxon>Orbiliomycetes</taxon>
        <taxon>Orbiliales</taxon>
        <taxon>Orbiliaceae</taxon>
        <taxon>Orbilia</taxon>
    </lineage>
</organism>
<protein>
    <submittedName>
        <fullName evidence="1">Uncharacterized protein</fullName>
    </submittedName>
</protein>
<evidence type="ECO:0000313" key="2">
    <source>
        <dbReference type="Proteomes" id="UP000297595"/>
    </source>
</evidence>
<name>A0A7C8PP23_ORBOL</name>
<gene>
    <name evidence="1" type="ORF">EYR41_007705</name>
</gene>
<dbReference type="Proteomes" id="UP000297595">
    <property type="component" value="Unassembled WGS sequence"/>
</dbReference>
<reference evidence="1 2" key="1">
    <citation type="submission" date="2019-03" db="EMBL/GenBank/DDBJ databases">
        <title>Nematode-trapping fungi genome.</title>
        <authorList>
            <person name="Vidal-Diez De Ulzurrun G."/>
        </authorList>
    </citation>
    <scope>NUCLEOTIDE SEQUENCE [LARGE SCALE GENOMIC DNA]</scope>
    <source>
        <strain evidence="1 2">TWF154</strain>
    </source>
</reference>
<evidence type="ECO:0000313" key="1">
    <source>
        <dbReference type="EMBL" id="TGJ66045.1"/>
    </source>
</evidence>
<accession>A0A7C8PP23</accession>
<proteinExistence type="predicted"/>
<comment type="caution">
    <text evidence="1">The sequence shown here is derived from an EMBL/GenBank/DDBJ whole genome shotgun (WGS) entry which is preliminary data.</text>
</comment>
<sequence length="70" mass="8286">MQAMSPPCKLLRLVTRVIIPTVSRHSKLYMYKINRDLAPERDPMCNLCNEIKWYHGMYVHHANTYTPPQL</sequence>
<dbReference type="AlphaFoldDB" id="A0A7C8PP23"/>